<feature type="domain" description="Gfo/Idh/MocA-like oxidoreductase N-terminal" evidence="2">
    <location>
        <begin position="7"/>
        <end position="116"/>
    </location>
</feature>
<dbReference type="RefSeq" id="WP_090475864.1">
    <property type="nucleotide sequence ID" value="NZ_LT629710.1"/>
</dbReference>
<dbReference type="SUPFAM" id="SSF51735">
    <property type="entry name" value="NAD(P)-binding Rossmann-fold domains"/>
    <property type="match status" value="1"/>
</dbReference>
<dbReference type="AlphaFoldDB" id="A0A1H0MMZ8"/>
<dbReference type="InterPro" id="IPR036291">
    <property type="entry name" value="NAD(P)-bd_dom_sf"/>
</dbReference>
<dbReference type="GO" id="GO:0000166">
    <property type="term" value="F:nucleotide binding"/>
    <property type="evidence" value="ECO:0007669"/>
    <property type="project" value="InterPro"/>
</dbReference>
<gene>
    <name evidence="3" type="ORF">SAMN04515671_2053</name>
</gene>
<keyword evidence="4" id="KW-1185">Reference proteome</keyword>
<protein>
    <submittedName>
        <fullName evidence="3">Predicted dehydrogenase</fullName>
    </submittedName>
</protein>
<dbReference type="InterPro" id="IPR000683">
    <property type="entry name" value="Gfo/Idh/MocA-like_OxRdtase_N"/>
</dbReference>
<evidence type="ECO:0000313" key="3">
    <source>
        <dbReference type="EMBL" id="SDO81530.1"/>
    </source>
</evidence>
<evidence type="ECO:0000256" key="1">
    <source>
        <dbReference type="ARBA" id="ARBA00023002"/>
    </source>
</evidence>
<proteinExistence type="predicted"/>
<reference evidence="3 4" key="1">
    <citation type="submission" date="2016-10" db="EMBL/GenBank/DDBJ databases">
        <authorList>
            <person name="de Groot N.N."/>
        </authorList>
    </citation>
    <scope>NUCLEOTIDE SEQUENCE [LARGE SCALE GENOMIC DNA]</scope>
    <source>
        <strain evidence="4">P4-7,KCTC 19426,CECT 7604</strain>
    </source>
</reference>
<dbReference type="Pfam" id="PF01408">
    <property type="entry name" value="GFO_IDH_MocA"/>
    <property type="match status" value="1"/>
</dbReference>
<dbReference type="Gene3D" id="3.30.360.10">
    <property type="entry name" value="Dihydrodipicolinate Reductase, domain 2"/>
    <property type="match status" value="1"/>
</dbReference>
<dbReference type="OrthoDB" id="9772350at2"/>
<accession>A0A1H0MMZ8</accession>
<organism evidence="3 4">
    <name type="scientific">Nakamurella panacisegetis</name>
    <dbReference type="NCBI Taxonomy" id="1090615"/>
    <lineage>
        <taxon>Bacteria</taxon>
        <taxon>Bacillati</taxon>
        <taxon>Actinomycetota</taxon>
        <taxon>Actinomycetes</taxon>
        <taxon>Nakamurellales</taxon>
        <taxon>Nakamurellaceae</taxon>
        <taxon>Nakamurella</taxon>
    </lineage>
</organism>
<dbReference type="PANTHER" id="PTHR43818">
    <property type="entry name" value="BCDNA.GH03377"/>
    <property type="match status" value="1"/>
</dbReference>
<evidence type="ECO:0000313" key="4">
    <source>
        <dbReference type="Proteomes" id="UP000198741"/>
    </source>
</evidence>
<dbReference type="Proteomes" id="UP000198741">
    <property type="component" value="Chromosome I"/>
</dbReference>
<keyword evidence="1" id="KW-0560">Oxidoreductase</keyword>
<dbReference type="Gene3D" id="3.40.50.720">
    <property type="entry name" value="NAD(P)-binding Rossmann-like Domain"/>
    <property type="match status" value="1"/>
</dbReference>
<name>A0A1H0MMZ8_9ACTN</name>
<dbReference type="EMBL" id="LT629710">
    <property type="protein sequence ID" value="SDO81530.1"/>
    <property type="molecule type" value="Genomic_DNA"/>
</dbReference>
<dbReference type="STRING" id="1090615.SAMN04515671_2053"/>
<dbReference type="GO" id="GO:0016491">
    <property type="term" value="F:oxidoreductase activity"/>
    <property type="evidence" value="ECO:0007669"/>
    <property type="project" value="UniProtKB-KW"/>
</dbReference>
<evidence type="ECO:0000259" key="2">
    <source>
        <dbReference type="Pfam" id="PF01408"/>
    </source>
</evidence>
<dbReference type="InterPro" id="IPR050463">
    <property type="entry name" value="Gfo/Idh/MocA_oxidrdct_glycsds"/>
</dbReference>
<dbReference type="PANTHER" id="PTHR43818:SF11">
    <property type="entry name" value="BCDNA.GH03377"/>
    <property type="match status" value="1"/>
</dbReference>
<sequence length="363" mass="39383">MTLTPYTVGIVGTGWRADFFARLAQLMPDRFTLVGVAARRTESAERATARWQVPGYLDPGELQRRQRPDFVVSSVPWPANPAVLTDVVGAGGRVLSETPPAPDEAGLRALWDAVGDRRMVQVAEQYLLLPAHAARMAVVRGGVIGTPTSVQVSSTHGYHAVSMMRGFLGAGFGPATVCARTFDAPLVDPLTRAGWTDDDTEKPATTIIATVDLGDGLSGLYDFTDNQWHNQLRFRRILIRGSRGEIDDNRVIRLAEPRGITESELRRYQLGHDLNLDGHDTEHFSFDGTIVYRNPFVGHRLMDEEIAIASIMAATGAWARDAGPAPYPLADGCQDHLISLAIDESALTGEPVTTSVGPWSDAG</sequence>